<proteinExistence type="predicted"/>
<accession>A0ABR1LQY7</accession>
<feature type="transmembrane region" description="Helical" evidence="1">
    <location>
        <begin position="21"/>
        <end position="39"/>
    </location>
</feature>
<keyword evidence="1" id="KW-1133">Transmembrane helix</keyword>
<reference evidence="2 3" key="1">
    <citation type="submission" date="2024-04" db="EMBL/GenBank/DDBJ databases">
        <title>Phyllosticta paracitricarpa is synonymous to the EU quarantine fungus P. citricarpa based on phylogenomic analyses.</title>
        <authorList>
            <consortium name="Lawrence Berkeley National Laboratory"/>
            <person name="Van Ingen-Buijs V.A."/>
            <person name="Van Westerhoven A.C."/>
            <person name="Haridas S."/>
            <person name="Skiadas P."/>
            <person name="Martin F."/>
            <person name="Groenewald J.Z."/>
            <person name="Crous P.W."/>
            <person name="Seidl M.F."/>
        </authorList>
    </citation>
    <scope>NUCLEOTIDE SEQUENCE [LARGE SCALE GENOMIC DNA]</scope>
    <source>
        <strain evidence="2 3">CBS 122670</strain>
    </source>
</reference>
<keyword evidence="1" id="KW-0812">Transmembrane</keyword>
<evidence type="ECO:0000313" key="2">
    <source>
        <dbReference type="EMBL" id="KAK7537594.1"/>
    </source>
</evidence>
<organism evidence="2 3">
    <name type="scientific">Phyllosticta citricarpa</name>
    <dbReference type="NCBI Taxonomy" id="55181"/>
    <lineage>
        <taxon>Eukaryota</taxon>
        <taxon>Fungi</taxon>
        <taxon>Dikarya</taxon>
        <taxon>Ascomycota</taxon>
        <taxon>Pezizomycotina</taxon>
        <taxon>Dothideomycetes</taxon>
        <taxon>Dothideomycetes incertae sedis</taxon>
        <taxon>Botryosphaeriales</taxon>
        <taxon>Phyllostictaceae</taxon>
        <taxon>Phyllosticta</taxon>
    </lineage>
</organism>
<sequence length="76" mass="8678">MYTLPRISTASRSATVSRMTTYCLAFLLPTFITLSSPILNQSCLSSRVRGHLVEPNRFQSKWDTCFFFDSSFLLAF</sequence>
<evidence type="ECO:0008006" key="4">
    <source>
        <dbReference type="Google" id="ProtNLM"/>
    </source>
</evidence>
<evidence type="ECO:0000256" key="1">
    <source>
        <dbReference type="SAM" id="Phobius"/>
    </source>
</evidence>
<protein>
    <recommendedName>
        <fullName evidence="4">Secreted protein</fullName>
    </recommendedName>
</protein>
<gene>
    <name evidence="2" type="ORF">IWX46DRAFT_252211</name>
</gene>
<evidence type="ECO:0000313" key="3">
    <source>
        <dbReference type="Proteomes" id="UP001365128"/>
    </source>
</evidence>
<keyword evidence="3" id="KW-1185">Reference proteome</keyword>
<name>A0ABR1LQY7_9PEZI</name>
<dbReference type="Proteomes" id="UP001365128">
    <property type="component" value="Unassembled WGS sequence"/>
</dbReference>
<keyword evidence="1" id="KW-0472">Membrane</keyword>
<dbReference type="EMBL" id="JBBPDW010000034">
    <property type="protein sequence ID" value="KAK7537594.1"/>
    <property type="molecule type" value="Genomic_DNA"/>
</dbReference>
<comment type="caution">
    <text evidence="2">The sequence shown here is derived from an EMBL/GenBank/DDBJ whole genome shotgun (WGS) entry which is preliminary data.</text>
</comment>